<dbReference type="SUPFAM" id="SSF48498">
    <property type="entry name" value="Tetracyclin repressor-like, C-terminal domain"/>
    <property type="match status" value="1"/>
</dbReference>
<evidence type="ECO:0000256" key="3">
    <source>
        <dbReference type="SAM" id="MobiDB-lite"/>
    </source>
</evidence>
<sequence>MERRQETSGNAHHQIRGPRVPAGGAGARDKKRAAIIEAAQAVFLERGFANATMDLIATTADVSKATVYAKFSGKDELLTEIVASAAGRIGQEIDRHTGPEEDPRTRLTALACRYAQVLFDAQTIGLLRLVVAESHNRPDIGRRYLEAGPLPAIAHLTSALRELVDRGDLAIDDVDHAALQLVGMVQAKRLYSLLDPSLLPSEEEVTATATADVEVFLAAYGTGDRTPHGSRRPATGREKRQKRQ</sequence>
<protein>
    <submittedName>
        <fullName evidence="5">TetR/AcrR family transcriptional regulator</fullName>
    </submittedName>
</protein>
<evidence type="ECO:0000256" key="1">
    <source>
        <dbReference type="ARBA" id="ARBA00023125"/>
    </source>
</evidence>
<organism evidence="5 6">
    <name type="scientific">Actinomadura meridiana</name>
    <dbReference type="NCBI Taxonomy" id="559626"/>
    <lineage>
        <taxon>Bacteria</taxon>
        <taxon>Bacillati</taxon>
        <taxon>Actinomycetota</taxon>
        <taxon>Actinomycetes</taxon>
        <taxon>Streptosporangiales</taxon>
        <taxon>Thermomonosporaceae</taxon>
        <taxon>Actinomadura</taxon>
    </lineage>
</organism>
<dbReference type="InterPro" id="IPR039536">
    <property type="entry name" value="TetR_C_Proteobacteria"/>
</dbReference>
<dbReference type="Proteomes" id="UP001501710">
    <property type="component" value="Unassembled WGS sequence"/>
</dbReference>
<keyword evidence="1 2" id="KW-0238">DNA-binding</keyword>
<proteinExistence type="predicted"/>
<name>A0ABP8CDH0_9ACTN</name>
<reference evidence="6" key="1">
    <citation type="journal article" date="2019" name="Int. J. Syst. Evol. Microbiol.">
        <title>The Global Catalogue of Microorganisms (GCM) 10K type strain sequencing project: providing services to taxonomists for standard genome sequencing and annotation.</title>
        <authorList>
            <consortium name="The Broad Institute Genomics Platform"/>
            <consortium name="The Broad Institute Genome Sequencing Center for Infectious Disease"/>
            <person name="Wu L."/>
            <person name="Ma J."/>
        </authorList>
    </citation>
    <scope>NUCLEOTIDE SEQUENCE [LARGE SCALE GENOMIC DNA]</scope>
    <source>
        <strain evidence="6">JCM 17440</strain>
    </source>
</reference>
<evidence type="ECO:0000313" key="5">
    <source>
        <dbReference type="EMBL" id="GAA4237839.1"/>
    </source>
</evidence>
<dbReference type="RefSeq" id="WP_344900991.1">
    <property type="nucleotide sequence ID" value="NZ_BAABAS010000019.1"/>
</dbReference>
<dbReference type="SUPFAM" id="SSF46689">
    <property type="entry name" value="Homeodomain-like"/>
    <property type="match status" value="1"/>
</dbReference>
<dbReference type="PRINTS" id="PR00455">
    <property type="entry name" value="HTHTETR"/>
</dbReference>
<dbReference type="InterPro" id="IPR009057">
    <property type="entry name" value="Homeodomain-like_sf"/>
</dbReference>
<feature type="domain" description="HTH tetR-type" evidence="4">
    <location>
        <begin position="29"/>
        <end position="89"/>
    </location>
</feature>
<keyword evidence="6" id="KW-1185">Reference proteome</keyword>
<dbReference type="PANTHER" id="PTHR30055:SF146">
    <property type="entry name" value="HTH-TYPE TRANSCRIPTIONAL DUAL REGULATOR CECR"/>
    <property type="match status" value="1"/>
</dbReference>
<dbReference type="Pfam" id="PF14246">
    <property type="entry name" value="TetR_C_7"/>
    <property type="match status" value="1"/>
</dbReference>
<comment type="caution">
    <text evidence="5">The sequence shown here is derived from an EMBL/GenBank/DDBJ whole genome shotgun (WGS) entry which is preliminary data.</text>
</comment>
<dbReference type="InterPro" id="IPR001647">
    <property type="entry name" value="HTH_TetR"/>
</dbReference>
<gene>
    <name evidence="5" type="ORF">GCM10022254_51320</name>
</gene>
<dbReference type="PANTHER" id="PTHR30055">
    <property type="entry name" value="HTH-TYPE TRANSCRIPTIONAL REGULATOR RUTR"/>
    <property type="match status" value="1"/>
</dbReference>
<dbReference type="Pfam" id="PF00440">
    <property type="entry name" value="TetR_N"/>
    <property type="match status" value="1"/>
</dbReference>
<feature type="region of interest" description="Disordered" evidence="3">
    <location>
        <begin position="1"/>
        <end position="26"/>
    </location>
</feature>
<dbReference type="InterPro" id="IPR050109">
    <property type="entry name" value="HTH-type_TetR-like_transc_reg"/>
</dbReference>
<dbReference type="InterPro" id="IPR036271">
    <property type="entry name" value="Tet_transcr_reg_TetR-rel_C_sf"/>
</dbReference>
<dbReference type="EMBL" id="BAABAS010000019">
    <property type="protein sequence ID" value="GAA4237839.1"/>
    <property type="molecule type" value="Genomic_DNA"/>
</dbReference>
<accession>A0ABP8CDH0</accession>
<evidence type="ECO:0000256" key="2">
    <source>
        <dbReference type="PROSITE-ProRule" id="PRU00335"/>
    </source>
</evidence>
<dbReference type="Gene3D" id="1.10.357.10">
    <property type="entry name" value="Tetracycline Repressor, domain 2"/>
    <property type="match status" value="1"/>
</dbReference>
<evidence type="ECO:0000259" key="4">
    <source>
        <dbReference type="PROSITE" id="PS50977"/>
    </source>
</evidence>
<feature type="region of interest" description="Disordered" evidence="3">
    <location>
        <begin position="221"/>
        <end position="244"/>
    </location>
</feature>
<feature type="DNA-binding region" description="H-T-H motif" evidence="2">
    <location>
        <begin position="52"/>
        <end position="71"/>
    </location>
</feature>
<dbReference type="PROSITE" id="PS50977">
    <property type="entry name" value="HTH_TETR_2"/>
    <property type="match status" value="1"/>
</dbReference>
<evidence type="ECO:0000313" key="6">
    <source>
        <dbReference type="Proteomes" id="UP001501710"/>
    </source>
</evidence>